<dbReference type="Proteomes" id="UP000059680">
    <property type="component" value="Chromosome 5"/>
</dbReference>
<reference evidence="2 3" key="2">
    <citation type="journal article" date="2013" name="Plant Cell Physiol.">
        <title>Rice Annotation Project Database (RAP-DB): an integrative and interactive database for rice genomics.</title>
        <authorList>
            <person name="Sakai H."/>
            <person name="Lee S.S."/>
            <person name="Tanaka T."/>
            <person name="Numa H."/>
            <person name="Kim J."/>
            <person name="Kawahara Y."/>
            <person name="Wakimoto H."/>
            <person name="Yang C.C."/>
            <person name="Iwamoto M."/>
            <person name="Abe T."/>
            <person name="Yamada Y."/>
            <person name="Muto A."/>
            <person name="Inokuchi H."/>
            <person name="Ikemura T."/>
            <person name="Matsumoto T."/>
            <person name="Sasaki T."/>
            <person name="Itoh T."/>
        </authorList>
    </citation>
    <scope>NUCLEOTIDE SEQUENCE [LARGE SCALE GENOMIC DNA]</scope>
    <source>
        <strain evidence="3">cv. Nipponbare</strain>
    </source>
</reference>
<evidence type="ECO:0000313" key="3">
    <source>
        <dbReference type="Proteomes" id="UP000059680"/>
    </source>
</evidence>
<feature type="compositionally biased region" description="Basic residues" evidence="1">
    <location>
        <begin position="32"/>
        <end position="45"/>
    </location>
</feature>
<keyword evidence="3" id="KW-1185">Reference proteome</keyword>
<evidence type="ECO:0000256" key="1">
    <source>
        <dbReference type="SAM" id="MobiDB-lite"/>
    </source>
</evidence>
<feature type="compositionally biased region" description="Basic and acidic residues" evidence="1">
    <location>
        <begin position="1"/>
        <end position="30"/>
    </location>
</feature>
<reference evidence="2 3" key="3">
    <citation type="journal article" date="2013" name="Rice">
        <title>Improvement of the Oryza sativa Nipponbare reference genome using next generation sequence and optical map data.</title>
        <authorList>
            <person name="Kawahara Y."/>
            <person name="de la Bastide M."/>
            <person name="Hamilton J.P."/>
            <person name="Kanamori H."/>
            <person name="McCombie W.R."/>
            <person name="Ouyang S."/>
            <person name="Schwartz D.C."/>
            <person name="Tanaka T."/>
            <person name="Wu J."/>
            <person name="Zhou S."/>
            <person name="Childs K.L."/>
            <person name="Davidson R.M."/>
            <person name="Lin H."/>
            <person name="Quesada-Ocampo L."/>
            <person name="Vaillancourt B."/>
            <person name="Sakai H."/>
            <person name="Lee S.S."/>
            <person name="Kim J."/>
            <person name="Numa H."/>
            <person name="Itoh T."/>
            <person name="Buell C.R."/>
            <person name="Matsumoto T."/>
        </authorList>
    </citation>
    <scope>NUCLEOTIDE SEQUENCE [LARGE SCALE GENOMIC DNA]</scope>
    <source>
        <strain evidence="3">cv. Nipponbare</strain>
    </source>
</reference>
<reference evidence="3" key="1">
    <citation type="journal article" date="2005" name="Nature">
        <title>The map-based sequence of the rice genome.</title>
        <authorList>
            <consortium name="International rice genome sequencing project (IRGSP)"/>
            <person name="Matsumoto T."/>
            <person name="Wu J."/>
            <person name="Kanamori H."/>
            <person name="Katayose Y."/>
            <person name="Fujisawa M."/>
            <person name="Namiki N."/>
            <person name="Mizuno H."/>
            <person name="Yamamoto K."/>
            <person name="Antonio B.A."/>
            <person name="Baba T."/>
            <person name="Sakata K."/>
            <person name="Nagamura Y."/>
            <person name="Aoki H."/>
            <person name="Arikawa K."/>
            <person name="Arita K."/>
            <person name="Bito T."/>
            <person name="Chiden Y."/>
            <person name="Fujitsuka N."/>
            <person name="Fukunaka R."/>
            <person name="Hamada M."/>
            <person name="Harada C."/>
            <person name="Hayashi A."/>
            <person name="Hijishita S."/>
            <person name="Honda M."/>
            <person name="Hosokawa S."/>
            <person name="Ichikawa Y."/>
            <person name="Idonuma A."/>
            <person name="Iijima M."/>
            <person name="Ikeda M."/>
            <person name="Ikeno M."/>
            <person name="Ito K."/>
            <person name="Ito S."/>
            <person name="Ito T."/>
            <person name="Ito Y."/>
            <person name="Ito Y."/>
            <person name="Iwabuchi A."/>
            <person name="Kamiya K."/>
            <person name="Karasawa W."/>
            <person name="Kurita K."/>
            <person name="Katagiri S."/>
            <person name="Kikuta A."/>
            <person name="Kobayashi H."/>
            <person name="Kobayashi N."/>
            <person name="Machita K."/>
            <person name="Maehara T."/>
            <person name="Masukawa M."/>
            <person name="Mizubayashi T."/>
            <person name="Mukai Y."/>
            <person name="Nagasaki H."/>
            <person name="Nagata Y."/>
            <person name="Naito S."/>
            <person name="Nakashima M."/>
            <person name="Nakama Y."/>
            <person name="Nakamichi Y."/>
            <person name="Nakamura M."/>
            <person name="Meguro A."/>
            <person name="Negishi M."/>
            <person name="Ohta I."/>
            <person name="Ohta T."/>
            <person name="Okamoto M."/>
            <person name="Ono N."/>
            <person name="Saji S."/>
            <person name="Sakaguchi M."/>
            <person name="Sakai K."/>
            <person name="Shibata M."/>
            <person name="Shimokawa T."/>
            <person name="Song J."/>
            <person name="Takazaki Y."/>
            <person name="Terasawa K."/>
            <person name="Tsugane M."/>
            <person name="Tsuji K."/>
            <person name="Ueda S."/>
            <person name="Waki K."/>
            <person name="Yamagata H."/>
            <person name="Yamamoto M."/>
            <person name="Yamamoto S."/>
            <person name="Yamane H."/>
            <person name="Yoshiki S."/>
            <person name="Yoshihara R."/>
            <person name="Yukawa K."/>
            <person name="Zhong H."/>
            <person name="Yano M."/>
            <person name="Yuan Q."/>
            <person name="Ouyang S."/>
            <person name="Liu J."/>
            <person name="Jones K.M."/>
            <person name="Gansberger K."/>
            <person name="Moffat K."/>
            <person name="Hill J."/>
            <person name="Bera J."/>
            <person name="Fadrosh D."/>
            <person name="Jin S."/>
            <person name="Johri S."/>
            <person name="Kim M."/>
            <person name="Overton L."/>
            <person name="Reardon M."/>
            <person name="Tsitrin T."/>
            <person name="Vuong H."/>
            <person name="Weaver B."/>
            <person name="Ciecko A."/>
            <person name="Tallon L."/>
            <person name="Jackson J."/>
            <person name="Pai G."/>
            <person name="Aken S.V."/>
            <person name="Utterback T."/>
            <person name="Reidmuller S."/>
            <person name="Feldblyum T."/>
            <person name="Hsiao J."/>
            <person name="Zismann V."/>
            <person name="Iobst S."/>
            <person name="de Vazeille A.R."/>
            <person name="Buell C.R."/>
            <person name="Ying K."/>
            <person name="Li Y."/>
            <person name="Lu T."/>
            <person name="Huang Y."/>
            <person name="Zhao Q."/>
            <person name="Feng Q."/>
            <person name="Zhang L."/>
            <person name="Zhu J."/>
            <person name="Weng Q."/>
            <person name="Mu J."/>
            <person name="Lu Y."/>
            <person name="Fan D."/>
            <person name="Liu Y."/>
            <person name="Guan J."/>
            <person name="Zhang Y."/>
            <person name="Yu S."/>
            <person name="Liu X."/>
            <person name="Zhang Y."/>
            <person name="Hong G."/>
            <person name="Han B."/>
            <person name="Choisne N."/>
            <person name="Demange N."/>
            <person name="Orjeda G."/>
            <person name="Samain S."/>
            <person name="Cattolico L."/>
            <person name="Pelletier E."/>
            <person name="Couloux A."/>
            <person name="Segurens B."/>
            <person name="Wincker P."/>
            <person name="D'Hont A."/>
            <person name="Scarpelli C."/>
            <person name="Weissenbach J."/>
            <person name="Salanoubat M."/>
            <person name="Quetier F."/>
            <person name="Yu Y."/>
            <person name="Kim H.R."/>
            <person name="Rambo T."/>
            <person name="Currie J."/>
            <person name="Collura K."/>
            <person name="Luo M."/>
            <person name="Yang T."/>
            <person name="Ammiraju J.S.S."/>
            <person name="Engler F."/>
            <person name="Soderlund C."/>
            <person name="Wing R.A."/>
            <person name="Palmer L.E."/>
            <person name="de la Bastide M."/>
            <person name="Spiegel L."/>
            <person name="Nascimento L."/>
            <person name="Zutavern T."/>
            <person name="O'Shaughnessy A."/>
            <person name="Dike S."/>
            <person name="Dedhia N."/>
            <person name="Preston R."/>
            <person name="Balija V."/>
            <person name="McCombie W.R."/>
            <person name="Chow T."/>
            <person name="Chen H."/>
            <person name="Chung M."/>
            <person name="Chen C."/>
            <person name="Shaw J."/>
            <person name="Wu H."/>
            <person name="Hsiao K."/>
            <person name="Chao Y."/>
            <person name="Chu M."/>
            <person name="Cheng C."/>
            <person name="Hour A."/>
            <person name="Lee P."/>
            <person name="Lin S."/>
            <person name="Lin Y."/>
            <person name="Liou J."/>
            <person name="Liu S."/>
            <person name="Hsing Y."/>
            <person name="Raghuvanshi S."/>
            <person name="Mohanty A."/>
            <person name="Bharti A.K."/>
            <person name="Gaur A."/>
            <person name="Gupta V."/>
            <person name="Kumar D."/>
            <person name="Ravi V."/>
            <person name="Vij S."/>
            <person name="Kapur A."/>
            <person name="Khurana P."/>
            <person name="Khurana P."/>
            <person name="Khurana J.P."/>
            <person name="Tyagi A.K."/>
            <person name="Gaikwad K."/>
            <person name="Singh A."/>
            <person name="Dalal V."/>
            <person name="Srivastava S."/>
            <person name="Dixit A."/>
            <person name="Pal A.K."/>
            <person name="Ghazi I.A."/>
            <person name="Yadav M."/>
            <person name="Pandit A."/>
            <person name="Bhargava A."/>
            <person name="Sureshbabu K."/>
            <person name="Batra K."/>
            <person name="Sharma T.R."/>
            <person name="Mohapatra T."/>
            <person name="Singh N.K."/>
            <person name="Messing J."/>
            <person name="Nelson A.B."/>
            <person name="Fuks G."/>
            <person name="Kavchok S."/>
            <person name="Keizer G."/>
            <person name="Linton E."/>
            <person name="Llaca V."/>
            <person name="Song R."/>
            <person name="Tanyolac B."/>
            <person name="Young S."/>
            <person name="Ho-Il K."/>
            <person name="Hahn J.H."/>
            <person name="Sangsakoo G."/>
            <person name="Vanavichit A."/>
            <person name="de Mattos Luiz.A.T."/>
            <person name="Zimmer P.D."/>
            <person name="Malone G."/>
            <person name="Dellagostin O."/>
            <person name="de Oliveira A.C."/>
            <person name="Bevan M."/>
            <person name="Bancroft I."/>
            <person name="Minx P."/>
            <person name="Cordum H."/>
            <person name="Wilson R."/>
            <person name="Cheng Z."/>
            <person name="Jin W."/>
            <person name="Jiang J."/>
            <person name="Leong S.A."/>
            <person name="Iwama H."/>
            <person name="Gojobori T."/>
            <person name="Itoh T."/>
            <person name="Niimura Y."/>
            <person name="Fujii Y."/>
            <person name="Habara T."/>
            <person name="Sakai H."/>
            <person name="Sato Y."/>
            <person name="Wilson G."/>
            <person name="Kumar K."/>
            <person name="McCouch S."/>
            <person name="Juretic N."/>
            <person name="Hoen D."/>
            <person name="Wright S."/>
            <person name="Bruskiewich R."/>
            <person name="Bureau T."/>
            <person name="Miyao A."/>
            <person name="Hirochika H."/>
            <person name="Nishikawa T."/>
            <person name="Kadowaki K."/>
            <person name="Sugiura M."/>
            <person name="Burr B."/>
            <person name="Sasaki T."/>
        </authorList>
    </citation>
    <scope>NUCLEOTIDE SEQUENCE [LARGE SCALE GENOMIC DNA]</scope>
    <source>
        <strain evidence="3">cv. Nipponbare</strain>
    </source>
</reference>
<dbReference type="InParanoid" id="A0A0P0WMC1"/>
<dbReference type="EMBL" id="AP014961">
    <property type="protein sequence ID" value="BAS94047.1"/>
    <property type="molecule type" value="Genomic_DNA"/>
</dbReference>
<proteinExistence type="predicted"/>
<protein>
    <submittedName>
        <fullName evidence="2">Os05g0417251 protein</fullName>
    </submittedName>
</protein>
<evidence type="ECO:0000313" key="2">
    <source>
        <dbReference type="EMBL" id="BAS94047.1"/>
    </source>
</evidence>
<dbReference type="PaxDb" id="39947-A0A0P0WMC1"/>
<dbReference type="Gramene" id="Os05t0417251-00">
    <property type="protein sequence ID" value="Os05t0417251-00"/>
    <property type="gene ID" value="Os05g0417251"/>
</dbReference>
<organism evidence="2 3">
    <name type="scientific">Oryza sativa subsp. japonica</name>
    <name type="common">Rice</name>
    <dbReference type="NCBI Taxonomy" id="39947"/>
    <lineage>
        <taxon>Eukaryota</taxon>
        <taxon>Viridiplantae</taxon>
        <taxon>Streptophyta</taxon>
        <taxon>Embryophyta</taxon>
        <taxon>Tracheophyta</taxon>
        <taxon>Spermatophyta</taxon>
        <taxon>Magnoliopsida</taxon>
        <taxon>Liliopsida</taxon>
        <taxon>Poales</taxon>
        <taxon>Poaceae</taxon>
        <taxon>BOP clade</taxon>
        <taxon>Oryzoideae</taxon>
        <taxon>Oryzeae</taxon>
        <taxon>Oryzinae</taxon>
        <taxon>Oryza</taxon>
        <taxon>Oryza sativa</taxon>
    </lineage>
</organism>
<feature type="region of interest" description="Disordered" evidence="1">
    <location>
        <begin position="1"/>
        <end position="113"/>
    </location>
</feature>
<sequence length="129" mass="14644">MHRCIHQDGKKEKEIHKSTPSRRGEKESPNPRRIHQRKEKRKNRRKEISNPCHIHQRKQDTAASSLFTQRQDPAKGQSSFMRTIRSSEAAETTGFEVASHDDGSGTLAGGGRSFARRQRLQAATALCRV</sequence>
<dbReference type="AlphaFoldDB" id="A0A0P0WMC1"/>
<name>A0A0P0WMC1_ORYSJ</name>
<accession>A0A0P0WMC1</accession>
<gene>
    <name evidence="2" type="ordered locus">Os05g0417251</name>
    <name evidence="2" type="ORF">OSNPB_050417251</name>
</gene>
<feature type="compositionally biased region" description="Polar residues" evidence="1">
    <location>
        <begin position="61"/>
        <end position="90"/>
    </location>
</feature>